<name>A0A8J8NRK3_HALGN</name>
<feature type="domain" description="Protein kinase" evidence="5">
    <location>
        <begin position="28"/>
        <end position="316"/>
    </location>
</feature>
<dbReference type="Proteomes" id="UP000785679">
    <property type="component" value="Unassembled WGS sequence"/>
</dbReference>
<keyword evidence="7" id="KW-1185">Reference proteome</keyword>
<organism evidence="6 7">
    <name type="scientific">Halteria grandinella</name>
    <dbReference type="NCBI Taxonomy" id="5974"/>
    <lineage>
        <taxon>Eukaryota</taxon>
        <taxon>Sar</taxon>
        <taxon>Alveolata</taxon>
        <taxon>Ciliophora</taxon>
        <taxon>Intramacronucleata</taxon>
        <taxon>Spirotrichea</taxon>
        <taxon>Stichotrichia</taxon>
        <taxon>Sporadotrichida</taxon>
        <taxon>Halteriidae</taxon>
        <taxon>Halteria</taxon>
    </lineage>
</organism>
<dbReference type="SMART" id="SM00220">
    <property type="entry name" value="S_TKc"/>
    <property type="match status" value="1"/>
</dbReference>
<dbReference type="FunFam" id="1.10.510.10:FF:000571">
    <property type="entry name" value="Maternal embryonic leucine zipper kinase"/>
    <property type="match status" value="1"/>
</dbReference>
<dbReference type="GO" id="GO:0005524">
    <property type="term" value="F:ATP binding"/>
    <property type="evidence" value="ECO:0007669"/>
    <property type="project" value="UniProtKB-KW"/>
</dbReference>
<dbReference type="OrthoDB" id="68483at2759"/>
<dbReference type="PANTHER" id="PTHR24346:SF77">
    <property type="entry name" value="SERINE THREONINE PROTEIN KINASE"/>
    <property type="match status" value="1"/>
</dbReference>
<evidence type="ECO:0000256" key="4">
    <source>
        <dbReference type="SAM" id="MobiDB-lite"/>
    </source>
</evidence>
<dbReference type="GO" id="GO:0005737">
    <property type="term" value="C:cytoplasm"/>
    <property type="evidence" value="ECO:0007669"/>
    <property type="project" value="TreeGrafter"/>
</dbReference>
<proteinExistence type="predicted"/>
<dbReference type="PROSITE" id="PS50011">
    <property type="entry name" value="PROTEIN_KINASE_DOM"/>
    <property type="match status" value="1"/>
</dbReference>
<protein>
    <recommendedName>
        <fullName evidence="5">Protein kinase domain-containing protein</fullName>
    </recommendedName>
</protein>
<dbReference type="InterPro" id="IPR000719">
    <property type="entry name" value="Prot_kinase_dom"/>
</dbReference>
<evidence type="ECO:0000259" key="5">
    <source>
        <dbReference type="PROSITE" id="PS50011"/>
    </source>
</evidence>
<sequence>MRGSSEVKETHDVIKGYDAEGRRQINEYIFLKTLAVGSLCKVKLACLVTDESQLFAVKVFSKWQLRKKREYFRNKEGGGMTYKDQLQNVLMEIAIMKKLQHPHLVRLHEVIDDEENDKLYMVMDYCSNGELLSWNLKTLKFRPFLKGHDHLSETDIKKYMRHLIRGLHYMHMNNIVHRDIKPQNVLIDGNFKAKLSDFGVSQLFPGNQEGDDKLSKTEGTYHFMAPECCDPDVESFSGKPVDVWALGVTLYCMVYNVLPYWDDTEFGLFQKIHLQELKLCDSRQISPGLKSLLLKMLTKDPLKRATILELRMDPWLNEGCKNQLSTEESPSMLSEVTQEDLNHAVTPIHTLVWAKQIGKKWRLQAAQHRGASGKSQRDGSFSSGGGHGSSEDGGKQGGAGIDIEKAFGALRMD</sequence>
<feature type="region of interest" description="Disordered" evidence="4">
    <location>
        <begin position="364"/>
        <end position="413"/>
    </location>
</feature>
<dbReference type="InterPro" id="IPR011009">
    <property type="entry name" value="Kinase-like_dom_sf"/>
</dbReference>
<gene>
    <name evidence="6" type="ORF">FGO68_gene5342</name>
</gene>
<dbReference type="AlphaFoldDB" id="A0A8J8NRK3"/>
<dbReference type="GO" id="GO:0004674">
    <property type="term" value="F:protein serine/threonine kinase activity"/>
    <property type="evidence" value="ECO:0007669"/>
    <property type="project" value="TreeGrafter"/>
</dbReference>
<comment type="subunit">
    <text evidence="1">Monomer.</text>
</comment>
<evidence type="ECO:0000313" key="6">
    <source>
        <dbReference type="EMBL" id="TNV80228.1"/>
    </source>
</evidence>
<dbReference type="PROSITE" id="PS00108">
    <property type="entry name" value="PROTEIN_KINASE_ST"/>
    <property type="match status" value="1"/>
</dbReference>
<dbReference type="EMBL" id="RRYP01007799">
    <property type="protein sequence ID" value="TNV80228.1"/>
    <property type="molecule type" value="Genomic_DNA"/>
</dbReference>
<evidence type="ECO:0000256" key="2">
    <source>
        <dbReference type="ARBA" id="ARBA00022741"/>
    </source>
</evidence>
<evidence type="ECO:0000256" key="3">
    <source>
        <dbReference type="ARBA" id="ARBA00022840"/>
    </source>
</evidence>
<dbReference type="Gene3D" id="1.10.510.10">
    <property type="entry name" value="Transferase(Phosphotransferase) domain 1"/>
    <property type="match status" value="1"/>
</dbReference>
<dbReference type="InterPro" id="IPR008271">
    <property type="entry name" value="Ser/Thr_kinase_AS"/>
</dbReference>
<keyword evidence="3" id="KW-0067">ATP-binding</keyword>
<dbReference type="SUPFAM" id="SSF56112">
    <property type="entry name" value="Protein kinase-like (PK-like)"/>
    <property type="match status" value="1"/>
</dbReference>
<comment type="caution">
    <text evidence="6">The sequence shown here is derived from an EMBL/GenBank/DDBJ whole genome shotgun (WGS) entry which is preliminary data.</text>
</comment>
<evidence type="ECO:0000313" key="7">
    <source>
        <dbReference type="Proteomes" id="UP000785679"/>
    </source>
</evidence>
<reference evidence="6" key="1">
    <citation type="submission" date="2019-06" db="EMBL/GenBank/DDBJ databases">
        <authorList>
            <person name="Zheng W."/>
        </authorList>
    </citation>
    <scope>NUCLEOTIDE SEQUENCE</scope>
    <source>
        <strain evidence="6">QDHG01</strain>
    </source>
</reference>
<dbReference type="CDD" id="cd14008">
    <property type="entry name" value="STKc_LKB1_CaMKK"/>
    <property type="match status" value="1"/>
</dbReference>
<dbReference type="PANTHER" id="PTHR24346">
    <property type="entry name" value="MAP/MICROTUBULE AFFINITY-REGULATING KINASE"/>
    <property type="match status" value="1"/>
</dbReference>
<accession>A0A8J8NRK3</accession>
<dbReference type="GO" id="GO:0035556">
    <property type="term" value="P:intracellular signal transduction"/>
    <property type="evidence" value="ECO:0007669"/>
    <property type="project" value="TreeGrafter"/>
</dbReference>
<evidence type="ECO:0000256" key="1">
    <source>
        <dbReference type="ARBA" id="ARBA00011245"/>
    </source>
</evidence>
<keyword evidence="2" id="KW-0547">Nucleotide-binding</keyword>
<dbReference type="Pfam" id="PF00069">
    <property type="entry name" value="Pkinase"/>
    <property type="match status" value="1"/>
</dbReference>